<dbReference type="EMBL" id="HG937693">
    <property type="protein sequence ID" value="CDP35492.1"/>
    <property type="molecule type" value="Genomic_DNA"/>
</dbReference>
<reference evidence="2" key="2">
    <citation type="submission" date="2014-06" db="EMBL/GenBank/DDBJ databases">
        <title>The complete genome of Blastobotrys (Arxula) adeninivorans LS3 - a yeast of biotechnological interest.</title>
        <authorList>
            <person name="Kunze G."/>
            <person name="Gaillardin C."/>
            <person name="Czernicka M."/>
            <person name="Durrens P."/>
            <person name="Martin T."/>
            <person name="Boer E."/>
            <person name="Gabaldon T."/>
            <person name="Cruz J."/>
            <person name="Talla E."/>
            <person name="Marck C."/>
            <person name="Goffeau A."/>
            <person name="Barbe V."/>
            <person name="Baret P."/>
            <person name="Baronian K."/>
            <person name="Beier S."/>
            <person name="Bleykasten C."/>
            <person name="Bode R."/>
            <person name="Casaregola S."/>
            <person name="Despons L."/>
            <person name="Fairhead C."/>
            <person name="Giersberg M."/>
            <person name="Gierski P."/>
            <person name="Hahnel U."/>
            <person name="Hartmann A."/>
            <person name="Jankowska D."/>
            <person name="Jubin C."/>
            <person name="Jung P."/>
            <person name="Lafontaine I."/>
            <person name="Leh-Louis V."/>
            <person name="Lemaire M."/>
            <person name="Marcet-Houben M."/>
            <person name="Mascher M."/>
            <person name="Morel G."/>
            <person name="Richard G.-F."/>
            <person name="Riechen J."/>
            <person name="Sacerdot C."/>
            <person name="Sarkar A."/>
            <person name="Savel G."/>
            <person name="Schacherer J."/>
            <person name="Sherman D."/>
            <person name="Straub M.-L."/>
            <person name="Stein N."/>
            <person name="Thierry A."/>
            <person name="Trautwein-Schult A."/>
            <person name="Westhof E."/>
            <person name="Worch S."/>
            <person name="Dujon B."/>
            <person name="Souciet J.-L."/>
            <person name="Wincker P."/>
            <person name="Scholz U."/>
            <person name="Neuveglise N."/>
        </authorList>
    </citation>
    <scope>NUCLEOTIDE SEQUENCE</scope>
    <source>
        <strain evidence="2">LS3</strain>
    </source>
</reference>
<feature type="compositionally biased region" description="Pro residues" evidence="1">
    <location>
        <begin position="489"/>
        <end position="499"/>
    </location>
</feature>
<feature type="region of interest" description="Disordered" evidence="1">
    <location>
        <begin position="1"/>
        <end position="244"/>
    </location>
</feature>
<accession>A0A060T9B5</accession>
<feature type="compositionally biased region" description="Acidic residues" evidence="1">
    <location>
        <begin position="1"/>
        <end position="10"/>
    </location>
</feature>
<protein>
    <submittedName>
        <fullName evidence="2">ARAD1C36828p</fullName>
    </submittedName>
</protein>
<organism evidence="2">
    <name type="scientific">Blastobotrys adeninivorans</name>
    <name type="common">Yeast</name>
    <name type="synonym">Arxula adeninivorans</name>
    <dbReference type="NCBI Taxonomy" id="409370"/>
    <lineage>
        <taxon>Eukaryota</taxon>
        <taxon>Fungi</taxon>
        <taxon>Dikarya</taxon>
        <taxon>Ascomycota</taxon>
        <taxon>Saccharomycotina</taxon>
        <taxon>Dipodascomycetes</taxon>
        <taxon>Dipodascales</taxon>
        <taxon>Trichomonascaceae</taxon>
        <taxon>Blastobotrys</taxon>
    </lineage>
</organism>
<feature type="compositionally biased region" description="Basic residues" evidence="1">
    <location>
        <begin position="231"/>
        <end position="240"/>
    </location>
</feature>
<feature type="compositionally biased region" description="Pro residues" evidence="1">
    <location>
        <begin position="71"/>
        <end position="84"/>
    </location>
</feature>
<feature type="region of interest" description="Disordered" evidence="1">
    <location>
        <begin position="307"/>
        <end position="334"/>
    </location>
</feature>
<proteinExistence type="predicted"/>
<feature type="compositionally biased region" description="Low complexity" evidence="1">
    <location>
        <begin position="109"/>
        <end position="132"/>
    </location>
</feature>
<feature type="compositionally biased region" description="Basic and acidic residues" evidence="1">
    <location>
        <begin position="46"/>
        <end position="58"/>
    </location>
</feature>
<reference evidence="2" key="1">
    <citation type="submission" date="2014-02" db="EMBL/GenBank/DDBJ databases">
        <authorList>
            <person name="Genoscope - CEA"/>
        </authorList>
    </citation>
    <scope>NUCLEOTIDE SEQUENCE</scope>
    <source>
        <strain evidence="2">LS3</strain>
    </source>
</reference>
<evidence type="ECO:0000256" key="1">
    <source>
        <dbReference type="SAM" id="MobiDB-lite"/>
    </source>
</evidence>
<evidence type="ECO:0000313" key="2">
    <source>
        <dbReference type="EMBL" id="CDP35492.1"/>
    </source>
</evidence>
<dbReference type="AlphaFoldDB" id="A0A060T9B5"/>
<sequence>MADPVPDDDTLLAFASYEYSNNQRSQSSSISQPPSAPRHGPISPHSDNRQSDSGHKDIPSPLHPPGVYRPLPQPDGLPYPPPPQAMNQYLYRDYSAQQLPPQEQPPPQQQQSQLQQQRQPQSEHSTQLHQPQPQYPPTQLPEHAPSSYSQHPPSPQQALSPRSRPQPLQQSQHHQEHQAQSTPNSNPNSNPNQTPAQTPSASSNPNPNPQPFSYVSTTASTVPVHNNPRSRMPRRRRTGSKRSIEEVILESTVPTNIPPPQQSLHRAGPAIGLLTGVATAPGGMASPSAMGGAGPTLPLTLPEPPLSMAIPANPNALQSDPQPRPKKKSKYSAEQDQVILQLKKEGKSWNEIAERAKCGNSLAARNRYQVLIGQQGGGAVVWEAEDAMGLKSLLEEGEKAKWDYIASELSRLRSKNINAQACQSKIKELFDADPSRFGVVVGANAMAPFGPGSYYGGQPPPTPMASYGGGYPQWPSYGQVPGMAQSQPPMQPPQPPIGPGQPTSSVYHSDLDYGQSMPYSSNVQEFMRR</sequence>
<feature type="compositionally biased region" description="Low complexity" evidence="1">
    <location>
        <begin position="145"/>
        <end position="205"/>
    </location>
</feature>
<feature type="compositionally biased region" description="Polar residues" evidence="1">
    <location>
        <begin position="517"/>
        <end position="529"/>
    </location>
</feature>
<feature type="region of interest" description="Disordered" evidence="1">
    <location>
        <begin position="478"/>
        <end position="529"/>
    </location>
</feature>
<name>A0A060T9B5_BLAAD</name>
<feature type="compositionally biased region" description="Low complexity" evidence="1">
    <location>
        <begin position="20"/>
        <end position="33"/>
    </location>
</feature>
<feature type="compositionally biased region" description="Polar residues" evidence="1">
    <location>
        <begin position="213"/>
        <end position="224"/>
    </location>
</feature>
<gene>
    <name evidence="2" type="ORF">GNLVRS02_ARAD1C36828g</name>
</gene>